<protein>
    <submittedName>
        <fullName evidence="4">Iron(III) transport system substrate-binding protein</fullName>
    </submittedName>
</protein>
<accession>A0A1C3VJX1</accession>
<dbReference type="RefSeq" id="WP_075854759.1">
    <property type="nucleotide sequence ID" value="NZ_FMAC01000006.1"/>
</dbReference>
<dbReference type="Pfam" id="PF01547">
    <property type="entry name" value="SBP_bac_1"/>
    <property type="match status" value="1"/>
</dbReference>
<dbReference type="Proteomes" id="UP000186228">
    <property type="component" value="Unassembled WGS sequence"/>
</dbReference>
<feature type="chain" id="PRO_5008684377" evidence="3">
    <location>
        <begin position="25"/>
        <end position="354"/>
    </location>
</feature>
<dbReference type="Gene3D" id="3.40.190.10">
    <property type="entry name" value="Periplasmic binding protein-like II"/>
    <property type="match status" value="2"/>
</dbReference>
<evidence type="ECO:0000256" key="2">
    <source>
        <dbReference type="ARBA" id="ARBA00022764"/>
    </source>
</evidence>
<evidence type="ECO:0000313" key="5">
    <source>
        <dbReference type="Proteomes" id="UP000186228"/>
    </source>
</evidence>
<reference evidence="5" key="1">
    <citation type="submission" date="2016-08" db="EMBL/GenBank/DDBJ databases">
        <authorList>
            <person name="Varghese N."/>
            <person name="Submissions Spin"/>
        </authorList>
    </citation>
    <scope>NUCLEOTIDE SEQUENCE [LARGE SCALE GENOMIC DNA]</scope>
    <source>
        <strain evidence="5">CCBAU 57015</strain>
    </source>
</reference>
<keyword evidence="1 3" id="KW-0732">Signal</keyword>
<gene>
    <name evidence="4" type="ORF">GA0061100_106237</name>
</gene>
<evidence type="ECO:0000256" key="3">
    <source>
        <dbReference type="SAM" id="SignalP"/>
    </source>
</evidence>
<dbReference type="EMBL" id="FMAC01000006">
    <property type="protein sequence ID" value="SCB27774.1"/>
    <property type="molecule type" value="Genomic_DNA"/>
</dbReference>
<dbReference type="GO" id="GO:0030288">
    <property type="term" value="C:outer membrane-bounded periplasmic space"/>
    <property type="evidence" value="ECO:0007669"/>
    <property type="project" value="TreeGrafter"/>
</dbReference>
<sequence length="354" mass="38083">MSLLFNKFSIVAAIAIGLNGTALAASDELVTAAKKEGVIAIYAATDLSQAQALLDAFTKKYPGIRIDYNDIGTNGVYNRIISEAAAAQVGGDLVWTSAMDQTVKLAADGYLASYASTEIGALPSWAVYDKTVYATTLEPIGMIYNKLALKEDQVPRTRAALIEFLGKADVAGKVATFDPEKSGVGFMIQTNDSKQRSDYWDLVTAFGTAKGKTYSSTGSMRETVVSGENVIAFNLIGSYALDWVKSASNLGVAFGQDYTPAFSRVAAVIKNAPHPNASQLFLDFMLSQEGQNAIASKGMPSLRTDVDQGYNINTINELVGGNLKPIALDDSRLEFMDPMKRLDFLKKWRGSVKS</sequence>
<proteinExistence type="predicted"/>
<dbReference type="STRING" id="52131.GA0061100_106237"/>
<keyword evidence="5" id="KW-1185">Reference proteome</keyword>
<keyword evidence="2" id="KW-0574">Periplasm</keyword>
<dbReference type="InterPro" id="IPR006059">
    <property type="entry name" value="SBP"/>
</dbReference>
<dbReference type="PANTHER" id="PTHR30006:SF25">
    <property type="entry name" value="PHOSPHOGLYCERATE TRANSPORT REGULATORY PROTEIN PGTC"/>
    <property type="match status" value="1"/>
</dbReference>
<evidence type="ECO:0000256" key="1">
    <source>
        <dbReference type="ARBA" id="ARBA00022729"/>
    </source>
</evidence>
<feature type="signal peptide" evidence="3">
    <location>
        <begin position="1"/>
        <end position="24"/>
    </location>
</feature>
<dbReference type="OrthoDB" id="8673316at2"/>
<dbReference type="SUPFAM" id="SSF53850">
    <property type="entry name" value="Periplasmic binding protein-like II"/>
    <property type="match status" value="1"/>
</dbReference>
<evidence type="ECO:0000313" key="4">
    <source>
        <dbReference type="EMBL" id="SCB27774.1"/>
    </source>
</evidence>
<dbReference type="PANTHER" id="PTHR30006">
    <property type="entry name" value="THIAMINE-BINDING PERIPLASMIC PROTEIN-RELATED"/>
    <property type="match status" value="1"/>
</dbReference>
<name>A0A1C3VJX1_9HYPH</name>
<organism evidence="4 5">
    <name type="scientific">Rhizobium hainanense</name>
    <dbReference type="NCBI Taxonomy" id="52131"/>
    <lineage>
        <taxon>Bacteria</taxon>
        <taxon>Pseudomonadati</taxon>
        <taxon>Pseudomonadota</taxon>
        <taxon>Alphaproteobacteria</taxon>
        <taxon>Hyphomicrobiales</taxon>
        <taxon>Rhizobiaceae</taxon>
        <taxon>Rhizobium/Agrobacterium group</taxon>
        <taxon>Rhizobium</taxon>
    </lineage>
</organism>
<dbReference type="AlphaFoldDB" id="A0A1C3VJX1"/>